<evidence type="ECO:0000313" key="2">
    <source>
        <dbReference type="EMBL" id="KAK5887375.1"/>
    </source>
</evidence>
<dbReference type="AlphaFoldDB" id="A0AAN8BL88"/>
<proteinExistence type="predicted"/>
<dbReference type="EMBL" id="JAULUE010002058">
    <property type="protein sequence ID" value="KAK5887375.1"/>
    <property type="molecule type" value="Genomic_DNA"/>
</dbReference>
<evidence type="ECO:0000313" key="3">
    <source>
        <dbReference type="Proteomes" id="UP001335648"/>
    </source>
</evidence>
<dbReference type="Proteomes" id="UP001335648">
    <property type="component" value="Unassembled WGS sequence"/>
</dbReference>
<reference evidence="2 3" key="1">
    <citation type="journal article" date="2023" name="Mol. Biol. Evol.">
        <title>Genomics of Secondarily Temperate Adaptation in the Only Non-Antarctic Icefish.</title>
        <authorList>
            <person name="Rivera-Colon A.G."/>
            <person name="Rayamajhi N."/>
            <person name="Minhas B.F."/>
            <person name="Madrigal G."/>
            <person name="Bilyk K.T."/>
            <person name="Yoon V."/>
            <person name="Hune M."/>
            <person name="Gregory S."/>
            <person name="Cheng C.H.C."/>
            <person name="Catchen J.M."/>
        </authorList>
    </citation>
    <scope>NUCLEOTIDE SEQUENCE [LARGE SCALE GENOMIC DNA]</scope>
    <source>
        <strain evidence="2">JC2023a</strain>
    </source>
</reference>
<protein>
    <submittedName>
        <fullName evidence="2">Uncharacterized protein</fullName>
    </submittedName>
</protein>
<sequence length="81" mass="8508">MGKTAKACSGSGIILRIQYLLQEIRAPRAQRPRGSSCSPVPPRVSPQFSCGDSSTCLMLPTVSSPPPSSWGRCSRTSGGDV</sequence>
<feature type="region of interest" description="Disordered" evidence="1">
    <location>
        <begin position="61"/>
        <end position="81"/>
    </location>
</feature>
<organism evidence="2 3">
    <name type="scientific">Champsocephalus esox</name>
    <name type="common">pike icefish</name>
    <dbReference type="NCBI Taxonomy" id="159716"/>
    <lineage>
        <taxon>Eukaryota</taxon>
        <taxon>Metazoa</taxon>
        <taxon>Chordata</taxon>
        <taxon>Craniata</taxon>
        <taxon>Vertebrata</taxon>
        <taxon>Euteleostomi</taxon>
        <taxon>Actinopterygii</taxon>
        <taxon>Neopterygii</taxon>
        <taxon>Teleostei</taxon>
        <taxon>Neoteleostei</taxon>
        <taxon>Acanthomorphata</taxon>
        <taxon>Eupercaria</taxon>
        <taxon>Perciformes</taxon>
        <taxon>Notothenioidei</taxon>
        <taxon>Channichthyidae</taxon>
        <taxon>Champsocephalus</taxon>
    </lineage>
</organism>
<accession>A0AAN8BL88</accession>
<name>A0AAN8BL88_9TELE</name>
<gene>
    <name evidence="2" type="ORF">CesoFtcFv8_015980</name>
</gene>
<keyword evidence="3" id="KW-1185">Reference proteome</keyword>
<comment type="caution">
    <text evidence="2">The sequence shown here is derived from an EMBL/GenBank/DDBJ whole genome shotgun (WGS) entry which is preliminary data.</text>
</comment>
<evidence type="ECO:0000256" key="1">
    <source>
        <dbReference type="SAM" id="MobiDB-lite"/>
    </source>
</evidence>